<dbReference type="Proteomes" id="UP000295157">
    <property type="component" value="Unassembled WGS sequence"/>
</dbReference>
<dbReference type="EMBL" id="SMJZ01000234">
    <property type="protein sequence ID" value="TDB98936.1"/>
    <property type="molecule type" value="Genomic_DNA"/>
</dbReference>
<proteinExistence type="predicted"/>
<reference evidence="1 2" key="1">
    <citation type="submission" date="2019-02" db="EMBL/GenBank/DDBJ databases">
        <title>Draft genome sequences of novel Actinobacteria.</title>
        <authorList>
            <person name="Sahin N."/>
            <person name="Ay H."/>
            <person name="Saygin H."/>
        </authorList>
    </citation>
    <scope>NUCLEOTIDE SEQUENCE [LARGE SCALE GENOMIC DNA]</scope>
    <source>
        <strain evidence="1 2">KC201</strain>
    </source>
</reference>
<keyword evidence="2" id="KW-1185">Reference proteome</keyword>
<comment type="caution">
    <text evidence="1">The sequence shown here is derived from an EMBL/GenBank/DDBJ whole genome shotgun (WGS) entry which is preliminary data.</text>
</comment>
<gene>
    <name evidence="1" type="ORF">E1267_38140</name>
</gene>
<dbReference type="AlphaFoldDB" id="A0A4R4MX95"/>
<accession>A0A4R4MX95</accession>
<dbReference type="OrthoDB" id="3537991at2"/>
<sequence>MARSEFDDIRAFLADETNKAGDLLSIARMLLDDLEQSRMREAILRTHYLRLLTSARATVAAEAAHAPDPTAFLKHELAEHGQLPQDDETVQRVLADARTAASLLARLEESPQRPRRRAVPLRRCVGTARTLPR</sequence>
<name>A0A4R4MX95_9ACTN</name>
<organism evidence="1 2">
    <name type="scientific">Nonomuraea longispora</name>
    <dbReference type="NCBI Taxonomy" id="1848320"/>
    <lineage>
        <taxon>Bacteria</taxon>
        <taxon>Bacillati</taxon>
        <taxon>Actinomycetota</taxon>
        <taxon>Actinomycetes</taxon>
        <taxon>Streptosporangiales</taxon>
        <taxon>Streptosporangiaceae</taxon>
        <taxon>Nonomuraea</taxon>
    </lineage>
</organism>
<protein>
    <submittedName>
        <fullName evidence="1">Uncharacterized protein</fullName>
    </submittedName>
</protein>
<dbReference type="RefSeq" id="WP_132340251.1">
    <property type="nucleotide sequence ID" value="NZ_SMJZ01000234.1"/>
</dbReference>
<evidence type="ECO:0000313" key="1">
    <source>
        <dbReference type="EMBL" id="TDB98936.1"/>
    </source>
</evidence>
<evidence type="ECO:0000313" key="2">
    <source>
        <dbReference type="Proteomes" id="UP000295157"/>
    </source>
</evidence>